<proteinExistence type="predicted"/>
<accession>A0A1J1IRG4</accession>
<organism evidence="1 2">
    <name type="scientific">Clunio marinus</name>
    <dbReference type="NCBI Taxonomy" id="568069"/>
    <lineage>
        <taxon>Eukaryota</taxon>
        <taxon>Metazoa</taxon>
        <taxon>Ecdysozoa</taxon>
        <taxon>Arthropoda</taxon>
        <taxon>Hexapoda</taxon>
        <taxon>Insecta</taxon>
        <taxon>Pterygota</taxon>
        <taxon>Neoptera</taxon>
        <taxon>Endopterygota</taxon>
        <taxon>Diptera</taxon>
        <taxon>Nematocera</taxon>
        <taxon>Chironomoidea</taxon>
        <taxon>Chironomidae</taxon>
        <taxon>Clunio</taxon>
    </lineage>
</organism>
<gene>
    <name evidence="1" type="ORF">CLUMA_CG016069</name>
</gene>
<keyword evidence="2" id="KW-1185">Reference proteome</keyword>
<evidence type="ECO:0000313" key="1">
    <source>
        <dbReference type="EMBL" id="CRL02807.1"/>
    </source>
</evidence>
<name>A0A1J1IRG4_9DIPT</name>
<sequence>MARKSQPMRMQEKEKQLILNYNLLRLQFSLAEVVTSGFKLVCFTNCPFGTTFFVFVTSRLIYVNPAINNKSILPFWDEVYHTTN</sequence>
<reference evidence="1 2" key="1">
    <citation type="submission" date="2015-04" db="EMBL/GenBank/DDBJ databases">
        <authorList>
            <person name="Syromyatnikov M.Y."/>
            <person name="Popov V.N."/>
        </authorList>
    </citation>
    <scope>NUCLEOTIDE SEQUENCE [LARGE SCALE GENOMIC DNA]</scope>
</reference>
<dbReference type="EMBL" id="CVRI01000058">
    <property type="protein sequence ID" value="CRL02807.1"/>
    <property type="molecule type" value="Genomic_DNA"/>
</dbReference>
<evidence type="ECO:0000313" key="2">
    <source>
        <dbReference type="Proteomes" id="UP000183832"/>
    </source>
</evidence>
<protein>
    <submittedName>
        <fullName evidence="1">CLUMA_CG016069, isoform A</fullName>
    </submittedName>
</protein>
<dbReference type="AlphaFoldDB" id="A0A1J1IRG4"/>
<dbReference type="Proteomes" id="UP000183832">
    <property type="component" value="Unassembled WGS sequence"/>
</dbReference>